<dbReference type="RefSeq" id="WP_200390288.1">
    <property type="nucleotide sequence ID" value="NZ_JAENIO010000003.1"/>
</dbReference>
<evidence type="ECO:0000256" key="5">
    <source>
        <dbReference type="ARBA" id="ARBA00023180"/>
    </source>
</evidence>
<dbReference type="GO" id="GO:0006508">
    <property type="term" value="P:proteolysis"/>
    <property type="evidence" value="ECO:0007669"/>
    <property type="project" value="UniProtKB-KW"/>
</dbReference>
<dbReference type="InterPro" id="IPR018202">
    <property type="entry name" value="Ser_caboxypep_ser_AS"/>
</dbReference>
<evidence type="ECO:0000256" key="1">
    <source>
        <dbReference type="ARBA" id="ARBA00022645"/>
    </source>
</evidence>
<dbReference type="Gene3D" id="3.40.50.1820">
    <property type="entry name" value="alpha/beta hydrolase"/>
    <property type="match status" value="1"/>
</dbReference>
<dbReference type="SUPFAM" id="SSF53474">
    <property type="entry name" value="alpha/beta-Hydrolases"/>
    <property type="match status" value="1"/>
</dbReference>
<dbReference type="InterPro" id="IPR029058">
    <property type="entry name" value="AB_hydrolase_fold"/>
</dbReference>
<comment type="caution">
    <text evidence="6">The sequence shown here is derived from an EMBL/GenBank/DDBJ whole genome shotgun (WGS) entry which is preliminary data.</text>
</comment>
<reference evidence="6" key="1">
    <citation type="submission" date="2021-01" db="EMBL/GenBank/DDBJ databases">
        <title>Modified the classification status of verrucomicrobia.</title>
        <authorList>
            <person name="Feng X."/>
        </authorList>
    </citation>
    <scope>NUCLEOTIDE SEQUENCE</scope>
    <source>
        <strain evidence="6">KCTC 12986</strain>
    </source>
</reference>
<protein>
    <submittedName>
        <fullName evidence="6">Peptidase S10</fullName>
    </submittedName>
</protein>
<keyword evidence="1" id="KW-0121">Carboxypeptidase</keyword>
<evidence type="ECO:0000313" key="6">
    <source>
        <dbReference type="EMBL" id="MBK1832854.1"/>
    </source>
</evidence>
<dbReference type="InterPro" id="IPR001563">
    <property type="entry name" value="Peptidase_S10"/>
</dbReference>
<sequence length="498" mass="55187">MKITTFALFTASCLILPLSAQEKDKKEEKKPESAEISLAPVEAEVEIAGATLSYTVTADTLVLKEDDGKERASVFHVSYVKKEEGDKDRPVMFAFNGGPGSSAVWLHLGALGPKLVPTSKDGTETLPPPVTLIDNPHSILDVTDLVFIDPVSTGYSRPKEDKTKGQFHGLNGDIESVADFIRRWTTENKRWSSPKYLLGESYGGIRAAGLAEHLQSEYGMSLNGVVMLSSLLDFRTLRASQGNYLMNQVYLPAMTAVAHHHGKISGDRDELLKQAYALAAGDYTRALFVGSRLSEGEVEAMAERLSALTGVPAALWVETNLRLSPTRYRRELLRAEGKVLGRFDARVAWPAQSKDSDYPSYDPSYAVAYGAFSTAMLAYLSEDLGGQDIHHPYRILTGKVHPWRWDAENSIVNVADRLQDAMTENPNLRLLVMGGYTDFATPPSGIEYTLDQLVDLPKESRERISYTYYEAGHMFYLNEPDIIKMRTDLVEFITGQSE</sequence>
<evidence type="ECO:0000256" key="4">
    <source>
        <dbReference type="ARBA" id="ARBA00022801"/>
    </source>
</evidence>
<accession>A0A934RPR3</accession>
<keyword evidence="5" id="KW-0325">Glycoprotein</keyword>
<dbReference type="AlphaFoldDB" id="A0A934RPR3"/>
<evidence type="ECO:0000313" key="7">
    <source>
        <dbReference type="Proteomes" id="UP000604083"/>
    </source>
</evidence>
<keyword evidence="3" id="KW-0732">Signal</keyword>
<keyword evidence="7" id="KW-1185">Reference proteome</keyword>
<keyword evidence="2" id="KW-0645">Protease</keyword>
<organism evidence="6 7">
    <name type="scientific">Roseibacillus ishigakijimensis</name>
    <dbReference type="NCBI Taxonomy" id="454146"/>
    <lineage>
        <taxon>Bacteria</taxon>
        <taxon>Pseudomonadati</taxon>
        <taxon>Verrucomicrobiota</taxon>
        <taxon>Verrucomicrobiia</taxon>
        <taxon>Verrucomicrobiales</taxon>
        <taxon>Verrucomicrobiaceae</taxon>
        <taxon>Roseibacillus</taxon>
    </lineage>
</organism>
<name>A0A934RPR3_9BACT</name>
<gene>
    <name evidence="6" type="ORF">JIN78_02170</name>
</gene>
<evidence type="ECO:0000256" key="2">
    <source>
        <dbReference type="ARBA" id="ARBA00022670"/>
    </source>
</evidence>
<dbReference type="EMBL" id="JAENIO010000003">
    <property type="protein sequence ID" value="MBK1832854.1"/>
    <property type="molecule type" value="Genomic_DNA"/>
</dbReference>
<dbReference type="GO" id="GO:0004185">
    <property type="term" value="F:serine-type carboxypeptidase activity"/>
    <property type="evidence" value="ECO:0007669"/>
    <property type="project" value="InterPro"/>
</dbReference>
<evidence type="ECO:0000256" key="3">
    <source>
        <dbReference type="ARBA" id="ARBA00022729"/>
    </source>
</evidence>
<dbReference type="Pfam" id="PF00450">
    <property type="entry name" value="Peptidase_S10"/>
    <property type="match status" value="1"/>
</dbReference>
<keyword evidence="4" id="KW-0378">Hydrolase</keyword>
<dbReference type="PROSITE" id="PS00131">
    <property type="entry name" value="CARBOXYPEPT_SER_SER"/>
    <property type="match status" value="1"/>
</dbReference>
<dbReference type="PANTHER" id="PTHR11802:SF3">
    <property type="entry name" value="RETINOID-INDUCIBLE SERINE CARBOXYPEPTIDASE"/>
    <property type="match status" value="1"/>
</dbReference>
<proteinExistence type="predicted"/>
<dbReference type="Proteomes" id="UP000604083">
    <property type="component" value="Unassembled WGS sequence"/>
</dbReference>
<dbReference type="PANTHER" id="PTHR11802">
    <property type="entry name" value="SERINE PROTEASE FAMILY S10 SERINE CARBOXYPEPTIDASE"/>
    <property type="match status" value="1"/>
</dbReference>